<dbReference type="AlphaFoldDB" id="A0A383TFN5"/>
<evidence type="ECO:0000313" key="2">
    <source>
        <dbReference type="Proteomes" id="UP000262072"/>
    </source>
</evidence>
<dbReference type="Gene3D" id="1.25.60.10">
    <property type="entry name" value="MgtE N-terminal domain-like"/>
    <property type="match status" value="1"/>
</dbReference>
<name>A0A383TFN5_9LACT</name>
<protein>
    <submittedName>
        <fullName evidence="1">Uncharacterized protein</fullName>
    </submittedName>
</protein>
<dbReference type="InterPro" id="IPR038076">
    <property type="entry name" value="MgtE_N_sf"/>
</dbReference>
<proteinExistence type="predicted"/>
<dbReference type="Proteomes" id="UP000262072">
    <property type="component" value="Unassembled WGS sequence"/>
</dbReference>
<dbReference type="EMBL" id="UNRR01000018">
    <property type="protein sequence ID" value="SYZ78766.1"/>
    <property type="molecule type" value="Genomic_DNA"/>
</dbReference>
<accession>A0A383TFN5</accession>
<sequence>MLEPQYEFELDEALAKIRESFQGENIERFRSDFLDYHLYDQA</sequence>
<organism evidence="1 2">
    <name type="scientific">Trichococcus shcherbakoviae</name>
    <dbReference type="NCBI Taxonomy" id="2094020"/>
    <lineage>
        <taxon>Bacteria</taxon>
        <taxon>Bacillati</taxon>
        <taxon>Bacillota</taxon>
        <taxon>Bacilli</taxon>
        <taxon>Lactobacillales</taxon>
        <taxon>Carnobacteriaceae</taxon>
        <taxon>Trichococcus</taxon>
    </lineage>
</organism>
<evidence type="ECO:0000313" key="1">
    <source>
        <dbReference type="EMBL" id="SYZ78766.1"/>
    </source>
</evidence>
<gene>
    <name evidence="1" type="ORF">TART1_1551</name>
</gene>
<dbReference type="RefSeq" id="WP_267896485.1">
    <property type="nucleotide sequence ID" value="NZ_UNRR01000018.1"/>
</dbReference>
<reference evidence="2" key="1">
    <citation type="submission" date="2018-05" db="EMBL/GenBank/DDBJ databases">
        <authorList>
            <person name="Strepis N."/>
        </authorList>
    </citation>
    <scope>NUCLEOTIDE SEQUENCE [LARGE SCALE GENOMIC DNA]</scope>
</reference>